<organism evidence="3 4">
    <name type="scientific">Chrysodeixis includens</name>
    <name type="common">Soybean looper</name>
    <name type="synonym">Pseudoplusia includens</name>
    <dbReference type="NCBI Taxonomy" id="689277"/>
    <lineage>
        <taxon>Eukaryota</taxon>
        <taxon>Metazoa</taxon>
        <taxon>Ecdysozoa</taxon>
        <taxon>Arthropoda</taxon>
        <taxon>Hexapoda</taxon>
        <taxon>Insecta</taxon>
        <taxon>Pterygota</taxon>
        <taxon>Neoptera</taxon>
        <taxon>Endopterygota</taxon>
        <taxon>Lepidoptera</taxon>
        <taxon>Glossata</taxon>
        <taxon>Ditrysia</taxon>
        <taxon>Noctuoidea</taxon>
        <taxon>Noctuidae</taxon>
        <taxon>Plusiinae</taxon>
        <taxon>Chrysodeixis</taxon>
    </lineage>
</organism>
<evidence type="ECO:0000256" key="2">
    <source>
        <dbReference type="SAM" id="SignalP"/>
    </source>
</evidence>
<name>A0A9N8L787_CHRIL</name>
<protein>
    <recommendedName>
        <fullName evidence="5">Secreted protein</fullName>
    </recommendedName>
</protein>
<reference evidence="3" key="1">
    <citation type="submission" date="2021-12" db="EMBL/GenBank/DDBJ databases">
        <authorList>
            <person name="King R."/>
        </authorList>
    </citation>
    <scope>NUCLEOTIDE SEQUENCE</scope>
</reference>
<dbReference type="AlphaFoldDB" id="A0A9N8L787"/>
<keyword evidence="4" id="KW-1185">Reference proteome</keyword>
<sequence length="103" mass="11076">MIVVIMKALNVGLSCMTIFQTDLESACVCFSTLTMLSISCSTPRSITLTPRSHASTVLASSTFPCLTRYSGVSGMARNTKKMTVGTSRPSHSTVFTSRRSAQM</sequence>
<feature type="compositionally biased region" description="Polar residues" evidence="1">
    <location>
        <begin position="84"/>
        <end position="103"/>
    </location>
</feature>
<dbReference type="Proteomes" id="UP001154114">
    <property type="component" value="Chromosome 23"/>
</dbReference>
<evidence type="ECO:0008006" key="5">
    <source>
        <dbReference type="Google" id="ProtNLM"/>
    </source>
</evidence>
<dbReference type="EMBL" id="LR824026">
    <property type="protein sequence ID" value="CAD0205123.1"/>
    <property type="molecule type" value="Genomic_DNA"/>
</dbReference>
<evidence type="ECO:0000313" key="4">
    <source>
        <dbReference type="Proteomes" id="UP001154114"/>
    </source>
</evidence>
<keyword evidence="2" id="KW-0732">Signal</keyword>
<proteinExistence type="predicted"/>
<feature type="signal peptide" evidence="2">
    <location>
        <begin position="1"/>
        <end position="15"/>
    </location>
</feature>
<gene>
    <name evidence="3" type="ORF">CINC_LOCUS7426</name>
</gene>
<feature type="chain" id="PRO_5040498593" description="Secreted protein" evidence="2">
    <location>
        <begin position="16"/>
        <end position="103"/>
    </location>
</feature>
<evidence type="ECO:0000313" key="3">
    <source>
        <dbReference type="EMBL" id="CAD0205123.1"/>
    </source>
</evidence>
<feature type="region of interest" description="Disordered" evidence="1">
    <location>
        <begin position="81"/>
        <end position="103"/>
    </location>
</feature>
<evidence type="ECO:0000256" key="1">
    <source>
        <dbReference type="SAM" id="MobiDB-lite"/>
    </source>
</evidence>
<accession>A0A9N8L787</accession>